<dbReference type="EMBL" id="LKCN02000001">
    <property type="protein sequence ID" value="RCI16522.1"/>
    <property type="molecule type" value="Genomic_DNA"/>
</dbReference>
<sequence>MRASPRTISHKGHHERQQAGRRPEAVTHIRGRLQRQWESGGKEAQEGRQAHHHNRGRRRKRGQQTRRGSTQRPRGKPEGDRLAQQVPGTFYTIRAPATATGTPAAARSRGRAEPVLPALPLPLHLPACLRVEARLQPGRAV</sequence>
<feature type="compositionally biased region" description="Basic residues" evidence="1">
    <location>
        <begin position="50"/>
        <end position="64"/>
    </location>
</feature>
<reference evidence="2 3" key="1">
    <citation type="journal article" date="2015" name="BMC Genomics">
        <title>Insights from the genome of Ophiocordyceps polyrhachis-furcata to pathogenicity and host specificity in insect fungi.</title>
        <authorList>
            <person name="Wichadakul D."/>
            <person name="Kobmoo N."/>
            <person name="Ingsriswang S."/>
            <person name="Tangphatsornruang S."/>
            <person name="Chantasingh D."/>
            <person name="Luangsa-ard J.J."/>
            <person name="Eurwilaichitr L."/>
        </authorList>
    </citation>
    <scope>NUCLEOTIDE SEQUENCE [LARGE SCALE GENOMIC DNA]</scope>
    <source>
        <strain evidence="2 3">BCC 54312</strain>
    </source>
</reference>
<proteinExistence type="predicted"/>
<accession>A0A367LQL2</accession>
<feature type="non-terminal residue" evidence="2">
    <location>
        <position position="141"/>
    </location>
</feature>
<name>A0A367LQL2_9HYPO</name>
<protein>
    <submittedName>
        <fullName evidence="2">Uncharacterized protein</fullName>
    </submittedName>
</protein>
<feature type="compositionally biased region" description="Low complexity" evidence="1">
    <location>
        <begin position="92"/>
        <end position="111"/>
    </location>
</feature>
<evidence type="ECO:0000256" key="1">
    <source>
        <dbReference type="SAM" id="MobiDB-lite"/>
    </source>
</evidence>
<feature type="compositionally biased region" description="Basic and acidic residues" evidence="1">
    <location>
        <begin position="15"/>
        <end position="27"/>
    </location>
</feature>
<feature type="compositionally biased region" description="Basic and acidic residues" evidence="1">
    <location>
        <begin position="40"/>
        <end position="49"/>
    </location>
</feature>
<keyword evidence="3" id="KW-1185">Reference proteome</keyword>
<organism evidence="2 3">
    <name type="scientific">Ophiocordyceps polyrhachis-furcata BCC 54312</name>
    <dbReference type="NCBI Taxonomy" id="1330021"/>
    <lineage>
        <taxon>Eukaryota</taxon>
        <taxon>Fungi</taxon>
        <taxon>Dikarya</taxon>
        <taxon>Ascomycota</taxon>
        <taxon>Pezizomycotina</taxon>
        <taxon>Sordariomycetes</taxon>
        <taxon>Hypocreomycetidae</taxon>
        <taxon>Hypocreales</taxon>
        <taxon>Ophiocordycipitaceae</taxon>
        <taxon>Ophiocordyceps</taxon>
    </lineage>
</organism>
<gene>
    <name evidence="2" type="ORF">L249_1689</name>
</gene>
<feature type="region of interest" description="Disordered" evidence="1">
    <location>
        <begin position="1"/>
        <end position="111"/>
    </location>
</feature>
<evidence type="ECO:0000313" key="3">
    <source>
        <dbReference type="Proteomes" id="UP000253664"/>
    </source>
</evidence>
<comment type="caution">
    <text evidence="2">The sequence shown here is derived from an EMBL/GenBank/DDBJ whole genome shotgun (WGS) entry which is preliminary data.</text>
</comment>
<evidence type="ECO:0000313" key="2">
    <source>
        <dbReference type="EMBL" id="RCI16522.1"/>
    </source>
</evidence>
<dbReference type="Proteomes" id="UP000253664">
    <property type="component" value="Unassembled WGS sequence"/>
</dbReference>
<dbReference type="AlphaFoldDB" id="A0A367LQL2"/>